<dbReference type="Proteomes" id="UP001062846">
    <property type="component" value="Chromosome 2"/>
</dbReference>
<dbReference type="EMBL" id="CM046389">
    <property type="protein sequence ID" value="KAI8567453.1"/>
    <property type="molecule type" value="Genomic_DNA"/>
</dbReference>
<gene>
    <name evidence="1" type="ORF">RHMOL_Rhmol02G0123100</name>
</gene>
<sequence>MIFVVGRASPTIVAIIDWNFPLTRFVITVIILHIRYLSKGADNTKIHIFPAKT</sequence>
<reference evidence="1" key="1">
    <citation type="submission" date="2022-02" db="EMBL/GenBank/DDBJ databases">
        <title>Plant Genome Project.</title>
        <authorList>
            <person name="Zhang R.-G."/>
        </authorList>
    </citation>
    <scope>NUCLEOTIDE SEQUENCE</scope>
    <source>
        <strain evidence="1">AT1</strain>
    </source>
</reference>
<evidence type="ECO:0000313" key="2">
    <source>
        <dbReference type="Proteomes" id="UP001062846"/>
    </source>
</evidence>
<organism evidence="1 2">
    <name type="scientific">Rhododendron molle</name>
    <name type="common">Chinese azalea</name>
    <name type="synonym">Azalea mollis</name>
    <dbReference type="NCBI Taxonomy" id="49168"/>
    <lineage>
        <taxon>Eukaryota</taxon>
        <taxon>Viridiplantae</taxon>
        <taxon>Streptophyta</taxon>
        <taxon>Embryophyta</taxon>
        <taxon>Tracheophyta</taxon>
        <taxon>Spermatophyta</taxon>
        <taxon>Magnoliopsida</taxon>
        <taxon>eudicotyledons</taxon>
        <taxon>Gunneridae</taxon>
        <taxon>Pentapetalae</taxon>
        <taxon>asterids</taxon>
        <taxon>Ericales</taxon>
        <taxon>Ericaceae</taxon>
        <taxon>Ericoideae</taxon>
        <taxon>Rhodoreae</taxon>
        <taxon>Rhododendron</taxon>
    </lineage>
</organism>
<name>A0ACC0PP00_RHOML</name>
<comment type="caution">
    <text evidence="1">The sequence shown here is derived from an EMBL/GenBank/DDBJ whole genome shotgun (WGS) entry which is preliminary data.</text>
</comment>
<proteinExistence type="predicted"/>
<accession>A0ACC0PP00</accession>
<evidence type="ECO:0000313" key="1">
    <source>
        <dbReference type="EMBL" id="KAI8567453.1"/>
    </source>
</evidence>
<keyword evidence="2" id="KW-1185">Reference proteome</keyword>
<protein>
    <submittedName>
        <fullName evidence="1">Uncharacterized protein</fullName>
    </submittedName>
</protein>